<dbReference type="EMBL" id="AJWJ01000008">
    <property type="protein sequence ID" value="KAF2078257.1"/>
    <property type="molecule type" value="Genomic_DNA"/>
</dbReference>
<organism evidence="1 2">
    <name type="scientific">Polysphondylium violaceum</name>
    <dbReference type="NCBI Taxonomy" id="133409"/>
    <lineage>
        <taxon>Eukaryota</taxon>
        <taxon>Amoebozoa</taxon>
        <taxon>Evosea</taxon>
        <taxon>Eumycetozoa</taxon>
        <taxon>Dictyostelia</taxon>
        <taxon>Dictyosteliales</taxon>
        <taxon>Dictyosteliaceae</taxon>
        <taxon>Polysphondylium</taxon>
    </lineage>
</organism>
<evidence type="ECO:0000313" key="1">
    <source>
        <dbReference type="EMBL" id="KAF2078257.1"/>
    </source>
</evidence>
<dbReference type="AlphaFoldDB" id="A0A8J4V8Y4"/>
<evidence type="ECO:0000313" key="2">
    <source>
        <dbReference type="Proteomes" id="UP000695562"/>
    </source>
</evidence>
<keyword evidence="2" id="KW-1185">Reference proteome</keyword>
<accession>A0A8J4V8Y4</accession>
<protein>
    <submittedName>
        <fullName evidence="1">Uncharacterized protein</fullName>
    </submittedName>
</protein>
<dbReference type="Proteomes" id="UP000695562">
    <property type="component" value="Unassembled WGS sequence"/>
</dbReference>
<proteinExistence type="predicted"/>
<comment type="caution">
    <text evidence="1">The sequence shown here is derived from an EMBL/GenBank/DDBJ whole genome shotgun (WGS) entry which is preliminary data.</text>
</comment>
<name>A0A8J4V8Y4_9MYCE</name>
<reference evidence="1" key="1">
    <citation type="submission" date="2020-01" db="EMBL/GenBank/DDBJ databases">
        <title>Development of genomics and gene disruption for Polysphondylium violaceum indicates a role for the polyketide synthase stlB in stalk morphogenesis.</title>
        <authorList>
            <person name="Narita B."/>
            <person name="Kawabe Y."/>
            <person name="Kin K."/>
            <person name="Saito T."/>
            <person name="Gibbs R."/>
            <person name="Kuspa A."/>
            <person name="Muzny D."/>
            <person name="Queller D."/>
            <person name="Richards S."/>
            <person name="Strassman J."/>
            <person name="Sucgang R."/>
            <person name="Worley K."/>
            <person name="Schaap P."/>
        </authorList>
    </citation>
    <scope>NUCLEOTIDE SEQUENCE</scope>
    <source>
        <strain evidence="1">QSvi11</strain>
    </source>
</reference>
<sequence>MNFNQFFNRLRYTASQFARRNYSSHSISNSQIAKEHPQPKPKKSMALRVLGLVVVSKVAYDTTNTVMAYYKGNKALDTVLQETWNEAIYPVYQFAIQDKSIVAELGSPVSLGKPESQSTSPITEVSRDFQVGFYVPKPLKDVDTWYLNSIPQLSNNTATKGTIHNDKQKKEHQDKVIASMKTKLLGQQFNADLLIENAECLPFLVPYQNKTLFAFPYGETTSNLSIPIKGSKKSASIVVTLYANDDKWQIRSAAVVFENNKKVEIIQPNVQDSYLNKK</sequence>
<dbReference type="OrthoDB" id="16606at2759"/>
<gene>
    <name evidence="1" type="ORF">CYY_000447</name>
</gene>